<dbReference type="InterPro" id="IPR017927">
    <property type="entry name" value="FAD-bd_FR_type"/>
</dbReference>
<keyword evidence="4" id="KW-0479">Metal-binding</keyword>
<evidence type="ECO:0000256" key="8">
    <source>
        <dbReference type="ARBA" id="ARBA00023014"/>
    </source>
</evidence>
<keyword evidence="5" id="KW-0274">FAD</keyword>
<dbReference type="PANTHER" id="PTHR47354">
    <property type="entry name" value="NADH OXIDOREDUCTASE HCR"/>
    <property type="match status" value="1"/>
</dbReference>
<keyword evidence="9" id="KW-1133">Transmembrane helix</keyword>
<dbReference type="InterPro" id="IPR013112">
    <property type="entry name" value="FAD-bd_8"/>
</dbReference>
<dbReference type="Pfam" id="PF08022">
    <property type="entry name" value="FAD_binding_8"/>
    <property type="match status" value="1"/>
</dbReference>
<dbReference type="Gene3D" id="2.40.30.10">
    <property type="entry name" value="Translation factors"/>
    <property type="match status" value="1"/>
</dbReference>
<feature type="transmembrane region" description="Helical" evidence="9">
    <location>
        <begin position="7"/>
        <end position="28"/>
    </location>
</feature>
<dbReference type="Proteomes" id="UP001321804">
    <property type="component" value="Chromosome"/>
</dbReference>
<dbReference type="InterPro" id="IPR039261">
    <property type="entry name" value="FNR_nucleotide-bd"/>
</dbReference>
<evidence type="ECO:0000256" key="3">
    <source>
        <dbReference type="ARBA" id="ARBA00022714"/>
    </source>
</evidence>
<dbReference type="SUPFAM" id="SSF52343">
    <property type="entry name" value="Ferredoxin reductase-like, C-terminal NADP-linked domain"/>
    <property type="match status" value="1"/>
</dbReference>
<evidence type="ECO:0000256" key="1">
    <source>
        <dbReference type="ARBA" id="ARBA00001974"/>
    </source>
</evidence>
<accession>A0AAU9CTM3</accession>
<dbReference type="InterPro" id="IPR017938">
    <property type="entry name" value="Riboflavin_synthase-like_b-brl"/>
</dbReference>
<feature type="transmembrane region" description="Helical" evidence="9">
    <location>
        <begin position="111"/>
        <end position="130"/>
    </location>
</feature>
<evidence type="ECO:0000256" key="6">
    <source>
        <dbReference type="ARBA" id="ARBA00023002"/>
    </source>
</evidence>
<dbReference type="KEGG" id="xak:KIMC2_18840"/>
<dbReference type="GO" id="GO:0016491">
    <property type="term" value="F:oxidoreductase activity"/>
    <property type="evidence" value="ECO:0007669"/>
    <property type="project" value="UniProtKB-KW"/>
</dbReference>
<keyword evidence="9" id="KW-0812">Transmembrane</keyword>
<dbReference type="GO" id="GO:0050660">
    <property type="term" value="F:flavin adenine dinucleotide binding"/>
    <property type="evidence" value="ECO:0007669"/>
    <property type="project" value="TreeGrafter"/>
</dbReference>
<feature type="domain" description="FAD-binding FR-type" evidence="10">
    <location>
        <begin position="207"/>
        <end position="309"/>
    </location>
</feature>
<dbReference type="GO" id="GO:0046872">
    <property type="term" value="F:metal ion binding"/>
    <property type="evidence" value="ECO:0007669"/>
    <property type="project" value="UniProtKB-KW"/>
</dbReference>
<dbReference type="InterPro" id="IPR001433">
    <property type="entry name" value="OxRdtase_FAD/NAD-bd"/>
</dbReference>
<evidence type="ECO:0000256" key="7">
    <source>
        <dbReference type="ARBA" id="ARBA00023004"/>
    </source>
</evidence>
<dbReference type="Pfam" id="PF00175">
    <property type="entry name" value="NAD_binding_1"/>
    <property type="match status" value="1"/>
</dbReference>
<feature type="transmembrane region" description="Helical" evidence="9">
    <location>
        <begin position="151"/>
        <end position="173"/>
    </location>
</feature>
<organism evidence="11 12">
    <name type="scientific">Xylocopilactobacillus apis</name>
    <dbReference type="NCBI Taxonomy" id="2932183"/>
    <lineage>
        <taxon>Bacteria</taxon>
        <taxon>Bacillati</taxon>
        <taxon>Bacillota</taxon>
        <taxon>Bacilli</taxon>
        <taxon>Lactobacillales</taxon>
        <taxon>Lactobacillaceae</taxon>
        <taxon>Xylocopilactobacillus</taxon>
    </lineage>
</organism>
<keyword evidence="2" id="KW-0285">Flavoprotein</keyword>
<feature type="transmembrane region" description="Helical" evidence="9">
    <location>
        <begin position="71"/>
        <end position="91"/>
    </location>
</feature>
<evidence type="ECO:0000256" key="2">
    <source>
        <dbReference type="ARBA" id="ARBA00022630"/>
    </source>
</evidence>
<keyword evidence="8" id="KW-0411">Iron-sulfur</keyword>
<dbReference type="PANTHER" id="PTHR47354:SF8">
    <property type="entry name" value="1,2-PHENYLACETYL-COA EPOXIDASE, SUBUNIT E"/>
    <property type="match status" value="1"/>
</dbReference>
<name>A0AAU9CTM3_9LACO</name>
<dbReference type="GO" id="GO:0051537">
    <property type="term" value="F:2 iron, 2 sulfur cluster binding"/>
    <property type="evidence" value="ECO:0007669"/>
    <property type="project" value="UniProtKB-KW"/>
</dbReference>
<evidence type="ECO:0000313" key="11">
    <source>
        <dbReference type="EMBL" id="BDR57322.1"/>
    </source>
</evidence>
<gene>
    <name evidence="11" type="ORF">KIMC2_18840</name>
</gene>
<keyword evidence="7" id="KW-0408">Iron</keyword>
<keyword evidence="3" id="KW-0001">2Fe-2S</keyword>
<dbReference type="RefSeq" id="WP_317696324.1">
    <property type="nucleotide sequence ID" value="NZ_AP026801.1"/>
</dbReference>
<reference evidence="11 12" key="1">
    <citation type="journal article" date="2023" name="Microbiol. Spectr.">
        <title>Symbiosis of Carpenter Bees with Uncharacterized Lactic Acid Bacteria Showing NAD Auxotrophy.</title>
        <authorList>
            <person name="Kawasaki S."/>
            <person name="Ozawa K."/>
            <person name="Mori T."/>
            <person name="Yamamoto A."/>
            <person name="Ito M."/>
            <person name="Ohkuma M."/>
            <person name="Sakamoto M."/>
            <person name="Matsutani M."/>
        </authorList>
    </citation>
    <scope>NUCLEOTIDE SEQUENCE [LARGE SCALE GENOMIC DNA]</scope>
    <source>
        <strain evidence="11 12">KimC2</strain>
    </source>
</reference>
<feature type="transmembrane region" description="Helical" evidence="9">
    <location>
        <begin position="40"/>
        <end position="59"/>
    </location>
</feature>
<keyword evidence="9" id="KW-0472">Membrane</keyword>
<evidence type="ECO:0000256" key="4">
    <source>
        <dbReference type="ARBA" id="ARBA00022723"/>
    </source>
</evidence>
<protein>
    <recommendedName>
        <fullName evidence="10">FAD-binding FR-type domain-containing protein</fullName>
    </recommendedName>
</protein>
<evidence type="ECO:0000256" key="9">
    <source>
        <dbReference type="SAM" id="Phobius"/>
    </source>
</evidence>
<keyword evidence="12" id="KW-1185">Reference proteome</keyword>
<dbReference type="Gene3D" id="3.40.50.80">
    <property type="entry name" value="Nucleotide-binding domain of ferredoxin-NADP reductase (FNR) module"/>
    <property type="match status" value="1"/>
</dbReference>
<keyword evidence="6" id="KW-0560">Oxidoreductase</keyword>
<sequence length="430" mass="48868">MFKKYPLALYLTWLIILFIVPLPLVFLLNTGLLDSPSNLLTYDAGVAAYTWWLTIIFLSTRPQWLDRLIGIPSMYFIHGMIGVLALGLASFHVLNAFSMGTLIKNLGNTAWYLSIFSVLYAAFFLSGWLVDHFSLAAKTKQKLQFIFKHQISIWIHRINFIVIGLIWLHVHVIVRINRISSFMILFDLYTIVSLSLYGWKKFVASAADSINGQVISNISVNSHVYQLKIKLNPHAKKYRAGDFYFLSFRNVLGISSEPHPFSVTYSPTNTPNLVTFTIQSHGDFTSKLGAIPIGSDVKLEGPFGRFSSIIEAASIEQPLVFIGMGTGIAPLLSLTQQYFKTHKIHVLWSAHNSTDFYYQQEFNKLVPKITYEQHLRRFTKTDYQNKLTEKEFSSGLFFIVGPAPGIIATEKALHQLDVKRAQLIDERLTM</sequence>
<evidence type="ECO:0000256" key="5">
    <source>
        <dbReference type="ARBA" id="ARBA00022827"/>
    </source>
</evidence>
<dbReference type="InterPro" id="IPR050415">
    <property type="entry name" value="MRET"/>
</dbReference>
<dbReference type="SUPFAM" id="SSF63380">
    <property type="entry name" value="Riboflavin synthase domain-like"/>
    <property type="match status" value="1"/>
</dbReference>
<comment type="cofactor">
    <cofactor evidence="1">
        <name>FAD</name>
        <dbReference type="ChEBI" id="CHEBI:57692"/>
    </cofactor>
</comment>
<dbReference type="AlphaFoldDB" id="A0AAU9CTM3"/>
<proteinExistence type="predicted"/>
<dbReference type="EMBL" id="AP026801">
    <property type="protein sequence ID" value="BDR57322.1"/>
    <property type="molecule type" value="Genomic_DNA"/>
</dbReference>
<dbReference type="PROSITE" id="PS51384">
    <property type="entry name" value="FAD_FR"/>
    <property type="match status" value="1"/>
</dbReference>
<evidence type="ECO:0000259" key="10">
    <source>
        <dbReference type="PROSITE" id="PS51384"/>
    </source>
</evidence>
<evidence type="ECO:0000313" key="12">
    <source>
        <dbReference type="Proteomes" id="UP001321804"/>
    </source>
</evidence>